<dbReference type="RefSeq" id="WP_089883635.1">
    <property type="nucleotide sequence ID" value="NZ_FNPF01000009.1"/>
</dbReference>
<organism evidence="1 2">
    <name type="scientific">Citreimonas salinaria</name>
    <dbReference type="NCBI Taxonomy" id="321339"/>
    <lineage>
        <taxon>Bacteria</taxon>
        <taxon>Pseudomonadati</taxon>
        <taxon>Pseudomonadota</taxon>
        <taxon>Alphaproteobacteria</taxon>
        <taxon>Rhodobacterales</taxon>
        <taxon>Roseobacteraceae</taxon>
        <taxon>Citreimonas</taxon>
    </lineage>
</organism>
<dbReference type="STRING" id="321339.SAMN05444340_10921"/>
<reference evidence="1 2" key="1">
    <citation type="submission" date="2016-10" db="EMBL/GenBank/DDBJ databases">
        <authorList>
            <person name="de Groot N.N."/>
        </authorList>
    </citation>
    <scope>NUCLEOTIDE SEQUENCE [LARGE SCALE GENOMIC DNA]</scope>
    <source>
        <strain evidence="1 2">DSM 26880</strain>
    </source>
</reference>
<evidence type="ECO:0000313" key="1">
    <source>
        <dbReference type="EMBL" id="SDY49131.1"/>
    </source>
</evidence>
<sequence>MTGFLTGTFTALVLAVATWFALNEFSQTAIQRVYNPSLNLEGLDQNYSPLMDTNREGIAGRD</sequence>
<proteinExistence type="predicted"/>
<protein>
    <submittedName>
        <fullName evidence="1">Uncharacterized protein</fullName>
    </submittedName>
</protein>
<accession>A0A1H3KAF5</accession>
<name>A0A1H3KAF5_9RHOB</name>
<dbReference type="EMBL" id="FNPF01000009">
    <property type="protein sequence ID" value="SDY49131.1"/>
    <property type="molecule type" value="Genomic_DNA"/>
</dbReference>
<evidence type="ECO:0000313" key="2">
    <source>
        <dbReference type="Proteomes" id="UP000199286"/>
    </source>
</evidence>
<gene>
    <name evidence="1" type="ORF">SAMN05444340_10921</name>
</gene>
<keyword evidence="2" id="KW-1185">Reference proteome</keyword>
<dbReference type="Proteomes" id="UP000199286">
    <property type="component" value="Unassembled WGS sequence"/>
</dbReference>
<dbReference type="AlphaFoldDB" id="A0A1H3KAF5"/>